<dbReference type="InterPro" id="IPR036388">
    <property type="entry name" value="WH-like_DNA-bd_sf"/>
</dbReference>
<organism evidence="6 7">
    <name type="scientific">Hydrocarboniclastica marina</name>
    <dbReference type="NCBI Taxonomy" id="2259620"/>
    <lineage>
        <taxon>Bacteria</taxon>
        <taxon>Pseudomonadati</taxon>
        <taxon>Pseudomonadota</taxon>
        <taxon>Gammaproteobacteria</taxon>
        <taxon>Alteromonadales</taxon>
        <taxon>Alteromonadaceae</taxon>
        <taxon>Hydrocarboniclastica</taxon>
    </lineage>
</organism>
<dbReference type="RefSeq" id="WP_136549464.1">
    <property type="nucleotide sequence ID" value="NZ_CP031093.1"/>
</dbReference>
<dbReference type="PROSITE" id="PS50931">
    <property type="entry name" value="HTH_LYSR"/>
    <property type="match status" value="1"/>
</dbReference>
<dbReference type="SUPFAM" id="SSF53850">
    <property type="entry name" value="Periplasmic binding protein-like II"/>
    <property type="match status" value="1"/>
</dbReference>
<evidence type="ECO:0000313" key="7">
    <source>
        <dbReference type="Proteomes" id="UP000298049"/>
    </source>
</evidence>
<reference evidence="6 7" key="1">
    <citation type="submission" date="2018-07" db="EMBL/GenBank/DDBJ databases">
        <title>Marsedoiliclastica nanhaica gen. nov. sp. nov., a novel marine hydrocarbonoclastic bacterium isolated from an in-situ enriched hydrocarbon-degrading consortium in deep-sea sediment.</title>
        <authorList>
            <person name="Dong C."/>
            <person name="Ma T."/>
            <person name="Liu R."/>
            <person name="Shao Z."/>
        </authorList>
    </citation>
    <scope>NUCLEOTIDE SEQUENCE [LARGE SCALE GENOMIC DNA]</scope>
    <source>
        <strain evidence="7">soil36-7</strain>
    </source>
</reference>
<dbReference type="FunFam" id="1.10.10.10:FF:000001">
    <property type="entry name" value="LysR family transcriptional regulator"/>
    <property type="match status" value="1"/>
</dbReference>
<sequence length="293" mass="32172">MRTSQAELFLMVVEHGSVAAAARALGRSRTTLSTAISALEDELGVQLFERAGNQLRLTPIGSAIQADCQRLVQTARQIQVRCSHQLAGVESALRIARDDALPEAFWRQTMAALKARFPLTGISVYLAPPQDLLTLVSRQAVDIAFGLAPEGVNDTSLHMGELGDIRLLTVAAAGHPLCRLPQVNPEDLQLHTEITTAFLRDDLLVPQASESPSYLALAQFELIRDAVLEGAGWARLTLPLIAAALQDEQLRVLKYRDAMSWRSYVTITTDGTRSGQVMTWLENRLVDYLARFT</sequence>
<dbReference type="Proteomes" id="UP000298049">
    <property type="component" value="Chromosome"/>
</dbReference>
<evidence type="ECO:0000259" key="5">
    <source>
        <dbReference type="PROSITE" id="PS50931"/>
    </source>
</evidence>
<keyword evidence="3" id="KW-0238">DNA-binding</keyword>
<dbReference type="KEGG" id="hmi:soil367_12910"/>
<dbReference type="InterPro" id="IPR036390">
    <property type="entry name" value="WH_DNA-bd_sf"/>
</dbReference>
<keyword evidence="2" id="KW-0805">Transcription regulation</keyword>
<dbReference type="AlphaFoldDB" id="A0A4V1D8Y0"/>
<evidence type="ECO:0000313" key="6">
    <source>
        <dbReference type="EMBL" id="QCF26760.1"/>
    </source>
</evidence>
<dbReference type="SUPFAM" id="SSF46785">
    <property type="entry name" value="Winged helix' DNA-binding domain"/>
    <property type="match status" value="1"/>
</dbReference>
<evidence type="ECO:0000256" key="3">
    <source>
        <dbReference type="ARBA" id="ARBA00023125"/>
    </source>
</evidence>
<comment type="similarity">
    <text evidence="1">Belongs to the LysR transcriptional regulatory family.</text>
</comment>
<keyword evidence="7" id="KW-1185">Reference proteome</keyword>
<gene>
    <name evidence="6" type="ORF">soil367_12910</name>
</gene>
<dbReference type="CDD" id="cd05466">
    <property type="entry name" value="PBP2_LTTR_substrate"/>
    <property type="match status" value="1"/>
</dbReference>
<feature type="domain" description="HTH lysR-type" evidence="5">
    <location>
        <begin position="1"/>
        <end position="58"/>
    </location>
</feature>
<dbReference type="Pfam" id="PF00126">
    <property type="entry name" value="HTH_1"/>
    <property type="match status" value="1"/>
</dbReference>
<evidence type="ECO:0000256" key="2">
    <source>
        <dbReference type="ARBA" id="ARBA00023015"/>
    </source>
</evidence>
<dbReference type="GO" id="GO:0000976">
    <property type="term" value="F:transcription cis-regulatory region binding"/>
    <property type="evidence" value="ECO:0007669"/>
    <property type="project" value="TreeGrafter"/>
</dbReference>
<dbReference type="Gene3D" id="3.40.190.290">
    <property type="match status" value="1"/>
</dbReference>
<dbReference type="InterPro" id="IPR000847">
    <property type="entry name" value="LysR_HTH_N"/>
</dbReference>
<protein>
    <submittedName>
        <fullName evidence="6">LysR family transcriptional regulator</fullName>
    </submittedName>
</protein>
<dbReference type="Pfam" id="PF03466">
    <property type="entry name" value="LysR_substrate"/>
    <property type="match status" value="1"/>
</dbReference>
<accession>A0A4V1D8Y0</accession>
<evidence type="ECO:0000256" key="1">
    <source>
        <dbReference type="ARBA" id="ARBA00009437"/>
    </source>
</evidence>
<dbReference type="PANTHER" id="PTHR30126">
    <property type="entry name" value="HTH-TYPE TRANSCRIPTIONAL REGULATOR"/>
    <property type="match status" value="1"/>
</dbReference>
<dbReference type="PRINTS" id="PR00039">
    <property type="entry name" value="HTHLYSR"/>
</dbReference>
<dbReference type="GO" id="GO:0003700">
    <property type="term" value="F:DNA-binding transcription factor activity"/>
    <property type="evidence" value="ECO:0007669"/>
    <property type="project" value="InterPro"/>
</dbReference>
<dbReference type="PANTHER" id="PTHR30126:SF22">
    <property type="entry name" value="HTH-TYPE TRANSCRIPTIONAL REGULATOR YHAJ-RELATED"/>
    <property type="match status" value="1"/>
</dbReference>
<dbReference type="OrthoDB" id="9786526at2"/>
<evidence type="ECO:0000256" key="4">
    <source>
        <dbReference type="ARBA" id="ARBA00023163"/>
    </source>
</evidence>
<dbReference type="EMBL" id="CP031093">
    <property type="protein sequence ID" value="QCF26760.1"/>
    <property type="molecule type" value="Genomic_DNA"/>
</dbReference>
<proteinExistence type="inferred from homology"/>
<name>A0A4V1D8Y0_9ALTE</name>
<keyword evidence="4" id="KW-0804">Transcription</keyword>
<dbReference type="Gene3D" id="1.10.10.10">
    <property type="entry name" value="Winged helix-like DNA-binding domain superfamily/Winged helix DNA-binding domain"/>
    <property type="match status" value="1"/>
</dbReference>
<dbReference type="InterPro" id="IPR005119">
    <property type="entry name" value="LysR_subst-bd"/>
</dbReference>